<sequence>MGRLHGLAMEGSGLARWCVGKECRGGRGRVRKCDVMLYLGRCKEGRGDWGIAEGMVRFRRDKGWKSSCRDLTSVRYGSSSQAGGTEGGKTVEVWEMLWEKEGWGGVKRWKVGGDKREEWRILTGLGE</sequence>
<keyword evidence="2" id="KW-1185">Reference proteome</keyword>
<evidence type="ECO:0000313" key="2">
    <source>
        <dbReference type="Proteomes" id="UP001165082"/>
    </source>
</evidence>
<protein>
    <submittedName>
        <fullName evidence="1">Uncharacterized protein</fullName>
    </submittedName>
</protein>
<dbReference type="Proteomes" id="UP001165082">
    <property type="component" value="Unassembled WGS sequence"/>
</dbReference>
<proteinExistence type="predicted"/>
<dbReference type="OrthoDB" id="10616068at2759"/>
<dbReference type="EMBL" id="BRXZ01004309">
    <property type="protein sequence ID" value="GMH46600.1"/>
    <property type="molecule type" value="Genomic_DNA"/>
</dbReference>
<dbReference type="AlphaFoldDB" id="A0A9W6ZAJ3"/>
<comment type="caution">
    <text evidence="1">The sequence shown here is derived from an EMBL/GenBank/DDBJ whole genome shotgun (WGS) entry which is preliminary data.</text>
</comment>
<name>A0A9W6ZAJ3_9STRA</name>
<organism evidence="1 2">
    <name type="scientific">Triparma retinervis</name>
    <dbReference type="NCBI Taxonomy" id="2557542"/>
    <lineage>
        <taxon>Eukaryota</taxon>
        <taxon>Sar</taxon>
        <taxon>Stramenopiles</taxon>
        <taxon>Ochrophyta</taxon>
        <taxon>Bolidophyceae</taxon>
        <taxon>Parmales</taxon>
        <taxon>Triparmaceae</taxon>
        <taxon>Triparma</taxon>
    </lineage>
</organism>
<accession>A0A9W6ZAJ3</accession>
<gene>
    <name evidence="1" type="ORF">TrRE_jg4428</name>
</gene>
<reference evidence="1" key="1">
    <citation type="submission" date="2022-07" db="EMBL/GenBank/DDBJ databases">
        <title>Genome analysis of Parmales, a sister group of diatoms, reveals the evolutionary specialization of diatoms from phago-mixotrophs to photoautotrophs.</title>
        <authorList>
            <person name="Ban H."/>
            <person name="Sato S."/>
            <person name="Yoshikawa S."/>
            <person name="Kazumasa Y."/>
            <person name="Nakamura Y."/>
            <person name="Ichinomiya M."/>
            <person name="Saitoh K."/>
            <person name="Sato N."/>
            <person name="Blanc-Mathieu R."/>
            <person name="Endo H."/>
            <person name="Kuwata A."/>
            <person name="Ogata H."/>
        </authorList>
    </citation>
    <scope>NUCLEOTIDE SEQUENCE</scope>
</reference>
<evidence type="ECO:0000313" key="1">
    <source>
        <dbReference type="EMBL" id="GMH46600.1"/>
    </source>
</evidence>